<evidence type="ECO:0000259" key="5">
    <source>
        <dbReference type="PROSITE" id="PS51718"/>
    </source>
</evidence>
<dbReference type="EMBL" id="JAGHQL010000009">
    <property type="protein sequence ID" value="KAH0545112.1"/>
    <property type="molecule type" value="Genomic_DNA"/>
</dbReference>
<dbReference type="GO" id="GO:0003924">
    <property type="term" value="F:GTPase activity"/>
    <property type="evidence" value="ECO:0007669"/>
    <property type="project" value="InterPro"/>
</dbReference>
<dbReference type="InterPro" id="IPR030381">
    <property type="entry name" value="G_DYNAMIN_dom"/>
</dbReference>
<dbReference type="GO" id="GO:0016559">
    <property type="term" value="P:peroxisome fission"/>
    <property type="evidence" value="ECO:0007669"/>
    <property type="project" value="TreeGrafter"/>
</dbReference>
<accession>A0A9P8L6M9</accession>
<dbReference type="InterPro" id="IPR045063">
    <property type="entry name" value="Dynamin_N"/>
</dbReference>
<dbReference type="OrthoDB" id="415706at2759"/>
<feature type="compositionally biased region" description="Polar residues" evidence="3">
    <location>
        <begin position="742"/>
        <end position="758"/>
    </location>
</feature>
<dbReference type="InterPro" id="IPR000375">
    <property type="entry name" value="Dynamin_stalk"/>
</dbReference>
<feature type="compositionally biased region" description="Low complexity" evidence="3">
    <location>
        <begin position="826"/>
        <end position="835"/>
    </location>
</feature>
<proteinExistence type="predicted"/>
<dbReference type="Pfam" id="PF00350">
    <property type="entry name" value="Dynamin_N"/>
    <property type="match status" value="1"/>
</dbReference>
<keyword evidence="2" id="KW-0342">GTP-binding</keyword>
<dbReference type="PROSITE" id="PS51718">
    <property type="entry name" value="G_DYNAMIN_2"/>
    <property type="match status" value="1"/>
</dbReference>
<dbReference type="GO" id="GO:0000266">
    <property type="term" value="P:mitochondrial fission"/>
    <property type="evidence" value="ECO:0007669"/>
    <property type="project" value="TreeGrafter"/>
</dbReference>
<dbReference type="Proteomes" id="UP000698800">
    <property type="component" value="Unassembled WGS sequence"/>
</dbReference>
<feature type="region of interest" description="Disordered" evidence="3">
    <location>
        <begin position="643"/>
        <end position="842"/>
    </location>
</feature>
<dbReference type="InterPro" id="IPR001401">
    <property type="entry name" value="Dynamin_GTPase"/>
</dbReference>
<evidence type="ECO:0000256" key="1">
    <source>
        <dbReference type="ARBA" id="ARBA00022741"/>
    </source>
</evidence>
<dbReference type="Gene3D" id="3.40.50.300">
    <property type="entry name" value="P-loop containing nucleotide triphosphate hydrolases"/>
    <property type="match status" value="1"/>
</dbReference>
<dbReference type="CDD" id="cd08771">
    <property type="entry name" value="DLP_1"/>
    <property type="match status" value="1"/>
</dbReference>
<dbReference type="FunFam" id="3.40.50.300:FF:001425">
    <property type="entry name" value="Dynamin GTPase, putative"/>
    <property type="match status" value="1"/>
</dbReference>
<evidence type="ECO:0000256" key="2">
    <source>
        <dbReference type="ARBA" id="ARBA00023134"/>
    </source>
</evidence>
<feature type="domain" description="Dynamin-type G" evidence="5">
    <location>
        <begin position="22"/>
        <end position="311"/>
    </location>
</feature>
<dbReference type="GO" id="GO:0006897">
    <property type="term" value="P:endocytosis"/>
    <property type="evidence" value="ECO:0007669"/>
    <property type="project" value="TreeGrafter"/>
</dbReference>
<evidence type="ECO:0000313" key="6">
    <source>
        <dbReference type="EMBL" id="KAH0545112.1"/>
    </source>
</evidence>
<dbReference type="InterPro" id="IPR022812">
    <property type="entry name" value="Dynamin"/>
</dbReference>
<dbReference type="PROSITE" id="PS51388">
    <property type="entry name" value="GED"/>
    <property type="match status" value="1"/>
</dbReference>
<dbReference type="GO" id="GO:0008017">
    <property type="term" value="F:microtubule binding"/>
    <property type="evidence" value="ECO:0007669"/>
    <property type="project" value="TreeGrafter"/>
</dbReference>
<dbReference type="InterPro" id="IPR020850">
    <property type="entry name" value="GED_dom"/>
</dbReference>
<keyword evidence="1" id="KW-0547">Nucleotide-binding</keyword>
<protein>
    <recommendedName>
        <fullName evidence="8">Interferon-induced GTP-binding protein Mx</fullName>
    </recommendedName>
</protein>
<dbReference type="GO" id="GO:0005874">
    <property type="term" value="C:microtubule"/>
    <property type="evidence" value="ECO:0007669"/>
    <property type="project" value="TreeGrafter"/>
</dbReference>
<evidence type="ECO:0000259" key="4">
    <source>
        <dbReference type="PROSITE" id="PS51388"/>
    </source>
</evidence>
<dbReference type="GO" id="GO:0016020">
    <property type="term" value="C:membrane"/>
    <property type="evidence" value="ECO:0007669"/>
    <property type="project" value="TreeGrafter"/>
</dbReference>
<name>A0A9P8L6M9_9PEZI</name>
<keyword evidence="7" id="KW-1185">Reference proteome</keyword>
<dbReference type="PANTHER" id="PTHR11566">
    <property type="entry name" value="DYNAMIN"/>
    <property type="match status" value="1"/>
</dbReference>
<dbReference type="SMART" id="SM00053">
    <property type="entry name" value="DYNc"/>
    <property type="match status" value="1"/>
</dbReference>
<comment type="caution">
    <text evidence="6">The sequence shown here is derived from an EMBL/GenBank/DDBJ whole genome shotgun (WGS) entry which is preliminary data.</text>
</comment>
<evidence type="ECO:0008006" key="8">
    <source>
        <dbReference type="Google" id="ProtNLM"/>
    </source>
</evidence>
<feature type="compositionally biased region" description="Pro residues" evidence="3">
    <location>
        <begin position="709"/>
        <end position="735"/>
    </location>
</feature>
<dbReference type="GO" id="GO:0005739">
    <property type="term" value="C:mitochondrion"/>
    <property type="evidence" value="ECO:0007669"/>
    <property type="project" value="TreeGrafter"/>
</dbReference>
<organism evidence="6 7">
    <name type="scientific">Glutinoglossum americanum</name>
    <dbReference type="NCBI Taxonomy" id="1670608"/>
    <lineage>
        <taxon>Eukaryota</taxon>
        <taxon>Fungi</taxon>
        <taxon>Dikarya</taxon>
        <taxon>Ascomycota</taxon>
        <taxon>Pezizomycotina</taxon>
        <taxon>Geoglossomycetes</taxon>
        <taxon>Geoglossales</taxon>
        <taxon>Geoglossaceae</taxon>
        <taxon>Glutinoglossum</taxon>
    </lineage>
</organism>
<dbReference type="Pfam" id="PF01031">
    <property type="entry name" value="Dynamin_M"/>
    <property type="match status" value="1"/>
</dbReference>
<dbReference type="AlphaFoldDB" id="A0A9P8L6M9"/>
<reference evidence="6" key="1">
    <citation type="submission" date="2021-03" db="EMBL/GenBank/DDBJ databases">
        <title>Comparative genomics and phylogenomic investigation of the class Geoglossomycetes provide insights into ecological specialization and systematics.</title>
        <authorList>
            <person name="Melie T."/>
            <person name="Pirro S."/>
            <person name="Miller A.N."/>
            <person name="Quandt A."/>
        </authorList>
    </citation>
    <scope>NUCLEOTIDE SEQUENCE</scope>
    <source>
        <strain evidence="6">GBOQ0MN5Z8</strain>
    </source>
</reference>
<feature type="compositionally biased region" description="Acidic residues" evidence="3">
    <location>
        <begin position="647"/>
        <end position="658"/>
    </location>
</feature>
<dbReference type="GO" id="GO:0005525">
    <property type="term" value="F:GTP binding"/>
    <property type="evidence" value="ECO:0007669"/>
    <property type="project" value="InterPro"/>
</dbReference>
<dbReference type="PANTHER" id="PTHR11566:SF66">
    <property type="entry name" value="INTERFERON-INDUCED GTP-BINDING PROTEIN MX"/>
    <property type="match status" value="1"/>
</dbReference>
<evidence type="ECO:0000256" key="3">
    <source>
        <dbReference type="SAM" id="MobiDB-lite"/>
    </source>
</evidence>
<sequence>MSNEQQGLLEAIDKLRFARLENVKLPQIVVVGDQSAGKSSVLESLTGVPFPRDAEACTRFATEIRLRRADEERFSIRIWPDARDRTRTAQDIERLKRFGENVPSSTSFDSLMRQAAREIWPKSVPGRFASRDILRVELAGPQMPLLTLVDLPGLVKNANKDQSGEDIQAINDIADEYMKSLRTIILAVVGGNNDFVHQTVLNRARKFDPNGSRTIGVLTKPDLTGTIGLEDKFIALVNNEDALNRFKLGWYVLLNPGPTELWLSREQRQQKEDEFFSRGKWSTLPRAMCGAGSLKKKLTEQLQHHISRHVPKLLQEIDQQLHTIESELEALGRGRDTVPEMREELAELCSASEKLVTLAVKGSYDDPSFFPSGVDENGTPPQKLRARVVDENERFAKKVRMLGRKGMLSDSQAKKDYARKKVEPLLRQNRGTAFLGDSDPRLVYQLFQDYSSEWPKLAQDHRTKLGIICSEFLAEIVGFVWPRRMQQPLRVVLVNEQIQERLKNADKEVERLRQDQHLYVQSYDPEYLERLEAWRAKVSTDGSKPSLAEEYLEKMLIHYELTAKTFTANVITQIIERHLLQGFPEVFSALKVMRLDDEKVRAISEDDPGTRNKRVMLREQKQAIVEGRSYLETIALSRELRTYGSDELSDEGSSEEEVPQPRNRQSRGHEPIYSEGSTAERYARPPIPVVDNSGAQGGWNPPAVNNSPPIAPAPEMPPRPPNNPAYPTPQPPPVATPARHPSTASQQYSEYNNPQNQYYPPATPPDTSRRAPALYPKQAEILPTGTLDPDGWEQYQYPQTNGSGPMYSPAGPPESPTVSGRRGRSDGLLGLGKKALGSRKAN</sequence>
<dbReference type="SUPFAM" id="SSF52540">
    <property type="entry name" value="P-loop containing nucleoside triphosphate hydrolases"/>
    <property type="match status" value="1"/>
</dbReference>
<gene>
    <name evidence="6" type="ORF">FGG08_000724</name>
</gene>
<dbReference type="PRINTS" id="PR00195">
    <property type="entry name" value="DYNAMIN"/>
</dbReference>
<dbReference type="GO" id="GO:0048312">
    <property type="term" value="P:intracellular distribution of mitochondria"/>
    <property type="evidence" value="ECO:0007669"/>
    <property type="project" value="TreeGrafter"/>
</dbReference>
<evidence type="ECO:0000313" key="7">
    <source>
        <dbReference type="Proteomes" id="UP000698800"/>
    </source>
</evidence>
<feature type="domain" description="GED" evidence="4">
    <location>
        <begin position="548"/>
        <end position="639"/>
    </location>
</feature>
<dbReference type="InterPro" id="IPR027417">
    <property type="entry name" value="P-loop_NTPase"/>
</dbReference>